<evidence type="ECO:0000313" key="2">
    <source>
        <dbReference type="EMBL" id="KAB2928537.1"/>
    </source>
</evidence>
<dbReference type="InterPro" id="IPR021845">
    <property type="entry name" value="DUF3440"/>
</dbReference>
<proteinExistence type="predicted"/>
<dbReference type="PANTHER" id="PTHR30083">
    <property type="entry name" value="TRANSCRIPTIONAL REGULATOR-RELATED"/>
    <property type="match status" value="1"/>
</dbReference>
<dbReference type="InterPro" id="IPR002500">
    <property type="entry name" value="PAPS_reduct_dom"/>
</dbReference>
<organism evidence="2 3">
    <name type="scientific">Leptonema illini</name>
    <dbReference type="NCBI Taxonomy" id="183"/>
    <lineage>
        <taxon>Bacteria</taxon>
        <taxon>Pseudomonadati</taxon>
        <taxon>Spirochaetota</taxon>
        <taxon>Spirochaetia</taxon>
        <taxon>Leptospirales</taxon>
        <taxon>Leptospiraceae</taxon>
        <taxon>Leptonema</taxon>
    </lineage>
</organism>
<protein>
    <submittedName>
        <fullName evidence="2">DUF3440 domain-containing protein</fullName>
    </submittedName>
</protein>
<dbReference type="AlphaFoldDB" id="A0A833GWW7"/>
<reference evidence="2 3" key="1">
    <citation type="submission" date="2019-10" db="EMBL/GenBank/DDBJ databases">
        <title>Extracellular Electron Transfer in a Candidatus Methanoperedens spp. Enrichment Culture.</title>
        <authorList>
            <person name="Berger S."/>
            <person name="Rangel Shaw D."/>
            <person name="Berben T."/>
            <person name="In 'T Zandt M."/>
            <person name="Frank J."/>
            <person name="Reimann J."/>
            <person name="Jetten M.S.M."/>
            <person name="Welte C.U."/>
        </authorList>
    </citation>
    <scope>NUCLEOTIDE SEQUENCE [LARGE SCALE GENOMIC DNA]</scope>
    <source>
        <strain evidence="2">SB12</strain>
    </source>
</reference>
<name>A0A833GWW7_9LEPT</name>
<dbReference type="SUPFAM" id="SSF52402">
    <property type="entry name" value="Adenine nucleotide alpha hydrolases-like"/>
    <property type="match status" value="1"/>
</dbReference>
<evidence type="ECO:0000313" key="3">
    <source>
        <dbReference type="Proteomes" id="UP000460298"/>
    </source>
</evidence>
<dbReference type="GO" id="GO:0071453">
    <property type="term" value="P:cellular response to oxygen levels"/>
    <property type="evidence" value="ECO:0007669"/>
    <property type="project" value="TreeGrafter"/>
</dbReference>
<sequence length="440" mass="52686">MTETRKNVYQALQERIAAVFSAYDYVYVAFSGGKDSSIVLNACIDFLRQHKNTGTKLGVFHLDYEIQYALTTEYIDRTLTSNRDLLEVYRCCVPFKVPSSTSMYQRFWRPWDPKIPDWVRPMPTECLNAEDFNFYTTQLWDYEFQQYFAHWLRFKKKVRRIACLIGIRTQESFNRWRLIYHPTDRHMPLRRAQWIHETGEGIYNIYPIYDWKTTDIWIANGRFGWDYNRLYDLYHQAGVPLNKQRVASPFISQAISSLHLYRAIDPDMWGKMLCRVNGVNFAGIYGHTSAMGWRSARLPEGMTWKQYLYFLLDTLPKETRENYLRVLSVSKRFWKTKGGCLSTDTIRKLREKEIELHVSSTSNYNTDKLPVMMDYMDDIDLPEFRELPTYKRMCICVLKNDHYCKYMGFTPGKREQERRKKIMDEYSSYLETQKRRKKQP</sequence>
<dbReference type="Pfam" id="PF01507">
    <property type="entry name" value="PAPS_reduct"/>
    <property type="match status" value="1"/>
</dbReference>
<dbReference type="Gene3D" id="3.40.50.620">
    <property type="entry name" value="HUPs"/>
    <property type="match status" value="1"/>
</dbReference>
<gene>
    <name evidence="2" type="ORF">F9K24_21840</name>
</gene>
<comment type="caution">
    <text evidence="2">The sequence shown here is derived from an EMBL/GenBank/DDBJ whole genome shotgun (WGS) entry which is preliminary data.</text>
</comment>
<dbReference type="InterPro" id="IPR014729">
    <property type="entry name" value="Rossmann-like_a/b/a_fold"/>
</dbReference>
<evidence type="ECO:0000259" key="1">
    <source>
        <dbReference type="Pfam" id="PF01507"/>
    </source>
</evidence>
<feature type="domain" description="Phosphoadenosine phosphosulphate reductase" evidence="1">
    <location>
        <begin position="27"/>
        <end position="232"/>
    </location>
</feature>
<dbReference type="CDD" id="cd23947">
    <property type="entry name" value="PAPS_reductase-like_YbdN"/>
    <property type="match status" value="1"/>
</dbReference>
<dbReference type="EMBL" id="WBUI01000048">
    <property type="protein sequence ID" value="KAB2928537.1"/>
    <property type="molecule type" value="Genomic_DNA"/>
</dbReference>
<dbReference type="Pfam" id="PF11922">
    <property type="entry name" value="DUF3440"/>
    <property type="match status" value="1"/>
</dbReference>
<dbReference type="GO" id="GO:0003824">
    <property type="term" value="F:catalytic activity"/>
    <property type="evidence" value="ECO:0007669"/>
    <property type="project" value="InterPro"/>
</dbReference>
<dbReference type="PANTHER" id="PTHR30083:SF0">
    <property type="entry name" value="3'-PHOSPHOADENOSINE 5'-PHOSPHOSULFATE SULFOTRANSFERASE (PAPS REDUCTASE)_FAD SYNTHETASE"/>
    <property type="match status" value="1"/>
</dbReference>
<dbReference type="Proteomes" id="UP000460298">
    <property type="component" value="Unassembled WGS sequence"/>
</dbReference>
<accession>A0A833GWW7</accession>